<dbReference type="RefSeq" id="WP_272426559.1">
    <property type="nucleotide sequence ID" value="NZ_JAGTJJ010000045.1"/>
</dbReference>
<dbReference type="AlphaFoldDB" id="A0A9X3X9Z6"/>
<name>A0A9X3X9Z6_9BACT</name>
<proteinExistence type="predicted"/>
<evidence type="ECO:0000313" key="2">
    <source>
        <dbReference type="Proteomes" id="UP001151081"/>
    </source>
</evidence>
<comment type="caution">
    <text evidence="1">The sequence shown here is derived from an EMBL/GenBank/DDBJ whole genome shotgun (WGS) entry which is preliminary data.</text>
</comment>
<keyword evidence="2" id="KW-1185">Reference proteome</keyword>
<accession>A0A9X3X9Z6</accession>
<protein>
    <submittedName>
        <fullName evidence="1">Uncharacterized protein</fullName>
    </submittedName>
</protein>
<sequence length="259" mass="27535">MTPYDPGQPRNSAASLARSSGMMCRLLACVVLVGLVGCVRLPEGEPRSAAPAGVQTVVVICNSGPPAISSAPGASAVAPADAPLHERLRSRAAAVARALKDKDMDALAALAHPTRGVRFSPYSYVEPSDMTLSPAEIRGALKDPRVRVWGTQDGSGDPIRGTFAGYFHAYVWTHDFTKVPDVKVDATFGTGNMNDNFAEAYPGAHYVELYKRSVDEMTSRPPSGTGMEWESLRIVFDEIPGDGGRVLALVGIIHGAWTI</sequence>
<gene>
    <name evidence="1" type="ORF">KEG57_41245</name>
</gene>
<organism evidence="1 2">
    <name type="scientific">Polyangium jinanense</name>
    <dbReference type="NCBI Taxonomy" id="2829994"/>
    <lineage>
        <taxon>Bacteria</taxon>
        <taxon>Pseudomonadati</taxon>
        <taxon>Myxococcota</taxon>
        <taxon>Polyangia</taxon>
        <taxon>Polyangiales</taxon>
        <taxon>Polyangiaceae</taxon>
        <taxon>Polyangium</taxon>
    </lineage>
</organism>
<evidence type="ECO:0000313" key="1">
    <source>
        <dbReference type="EMBL" id="MDC3986967.1"/>
    </source>
</evidence>
<dbReference type="Proteomes" id="UP001151081">
    <property type="component" value="Unassembled WGS sequence"/>
</dbReference>
<dbReference type="EMBL" id="JAGTJJ010000045">
    <property type="protein sequence ID" value="MDC3986967.1"/>
    <property type="molecule type" value="Genomic_DNA"/>
</dbReference>
<reference evidence="1 2" key="1">
    <citation type="submission" date="2021-04" db="EMBL/GenBank/DDBJ databases">
        <title>Genome analysis of Polyangium sp.</title>
        <authorList>
            <person name="Li Y."/>
            <person name="Wang J."/>
        </authorList>
    </citation>
    <scope>NUCLEOTIDE SEQUENCE [LARGE SCALE GENOMIC DNA]</scope>
    <source>
        <strain evidence="1 2">SDU14</strain>
    </source>
</reference>